<evidence type="ECO:0000256" key="1">
    <source>
        <dbReference type="SAM" id="SignalP"/>
    </source>
</evidence>
<keyword evidence="3" id="KW-1185">Reference proteome</keyword>
<feature type="signal peptide" evidence="1">
    <location>
        <begin position="1"/>
        <end position="23"/>
    </location>
</feature>
<protein>
    <submittedName>
        <fullName evidence="2">Uncharacterized protein</fullName>
    </submittedName>
</protein>
<dbReference type="Gene3D" id="3.30.870.10">
    <property type="entry name" value="Endonuclease Chain A"/>
    <property type="match status" value="1"/>
</dbReference>
<reference evidence="3" key="1">
    <citation type="journal article" date="2019" name="Int. J. Syst. Evol. Microbiol.">
        <title>The Global Catalogue of Microorganisms (GCM) 10K type strain sequencing project: providing services to taxonomists for standard genome sequencing and annotation.</title>
        <authorList>
            <consortium name="The Broad Institute Genomics Platform"/>
            <consortium name="The Broad Institute Genome Sequencing Center for Infectious Disease"/>
            <person name="Wu L."/>
            <person name="Ma J."/>
        </authorList>
    </citation>
    <scope>NUCLEOTIDE SEQUENCE [LARGE SCALE GENOMIC DNA]</scope>
    <source>
        <strain evidence="3">KCTC 33842</strain>
    </source>
</reference>
<name>A0ABW5P831_9DEIO</name>
<feature type="chain" id="PRO_5045615941" evidence="1">
    <location>
        <begin position="24"/>
        <end position="166"/>
    </location>
</feature>
<dbReference type="EMBL" id="JBHUMK010000061">
    <property type="protein sequence ID" value="MFD2610417.1"/>
    <property type="molecule type" value="Genomic_DNA"/>
</dbReference>
<evidence type="ECO:0000313" key="3">
    <source>
        <dbReference type="Proteomes" id="UP001597475"/>
    </source>
</evidence>
<accession>A0ABW5P831</accession>
<keyword evidence="1" id="KW-0732">Signal</keyword>
<dbReference type="SUPFAM" id="SSF56024">
    <property type="entry name" value="Phospholipase D/nuclease"/>
    <property type="match status" value="1"/>
</dbReference>
<proteinExistence type="predicted"/>
<evidence type="ECO:0000313" key="2">
    <source>
        <dbReference type="EMBL" id="MFD2610417.1"/>
    </source>
</evidence>
<dbReference type="Proteomes" id="UP001597475">
    <property type="component" value="Unassembled WGS sequence"/>
</dbReference>
<comment type="caution">
    <text evidence="2">The sequence shown here is derived from an EMBL/GenBank/DDBJ whole genome shotgun (WGS) entry which is preliminary data.</text>
</comment>
<gene>
    <name evidence="2" type="ORF">ACFSR9_13360</name>
</gene>
<dbReference type="RefSeq" id="WP_386846582.1">
    <property type="nucleotide sequence ID" value="NZ_JBHUMK010000061.1"/>
</dbReference>
<sequence length="166" mass="18103">MTPRTCGARVAFAVLLGWGTAGATAYQDVITAIEEAQREVLVYAPSLYDLTFGNALRRAARNPIRNVRVQVLSVPYYNYQPDSITLSLAMAGLRVHEAQVPSKAGFVIVDGRGWKSAALGRMPQVPVSAMNAGELRASLNWFRSTAARSRPITPLDAFERLTKIVP</sequence>
<organism evidence="2 3">
    <name type="scientific">Deinococcus taklimakanensis</name>
    <dbReference type="NCBI Taxonomy" id="536443"/>
    <lineage>
        <taxon>Bacteria</taxon>
        <taxon>Thermotogati</taxon>
        <taxon>Deinococcota</taxon>
        <taxon>Deinococci</taxon>
        <taxon>Deinococcales</taxon>
        <taxon>Deinococcaceae</taxon>
        <taxon>Deinococcus</taxon>
    </lineage>
</organism>